<reference evidence="3" key="2">
    <citation type="submission" date="2021-04" db="EMBL/GenBank/DDBJ databases">
        <authorList>
            <person name="Gilroy R."/>
        </authorList>
    </citation>
    <scope>NUCLEOTIDE SEQUENCE</scope>
    <source>
        <strain evidence="3">ChiHjej8B7-3636</strain>
    </source>
</reference>
<evidence type="ECO:0000256" key="2">
    <source>
        <dbReference type="SAM" id="Phobius"/>
    </source>
</evidence>
<dbReference type="AlphaFoldDB" id="A0A9D2KGB3"/>
<accession>A0A9D2KGB3</accession>
<dbReference type="Proteomes" id="UP000824220">
    <property type="component" value="Unassembled WGS sequence"/>
</dbReference>
<feature type="transmembrane region" description="Helical" evidence="2">
    <location>
        <begin position="88"/>
        <end position="110"/>
    </location>
</feature>
<name>A0A9D2KGB3_9MICO</name>
<evidence type="ECO:0000256" key="1">
    <source>
        <dbReference type="SAM" id="MobiDB-lite"/>
    </source>
</evidence>
<keyword evidence="2" id="KW-0472">Membrane</keyword>
<keyword evidence="2" id="KW-0812">Transmembrane</keyword>
<sequence>MSDQPGPHDDIPEPDPTNADALEDPAGPQADPSSPSLTADPTELAEHGATVVPPAPAPPYGPASTDPAVAMLAGGPRRHDRLSRRAKIGWIVAGCAVVVIAAAVIGAVAMDWI</sequence>
<feature type="region of interest" description="Disordered" evidence="1">
    <location>
        <begin position="1"/>
        <end position="68"/>
    </location>
</feature>
<reference evidence="3" key="1">
    <citation type="journal article" date="2021" name="PeerJ">
        <title>Extensive microbial diversity within the chicken gut microbiome revealed by metagenomics and culture.</title>
        <authorList>
            <person name="Gilroy R."/>
            <person name="Ravi A."/>
            <person name="Getino M."/>
            <person name="Pursley I."/>
            <person name="Horton D.L."/>
            <person name="Alikhan N.F."/>
            <person name="Baker D."/>
            <person name="Gharbi K."/>
            <person name="Hall N."/>
            <person name="Watson M."/>
            <person name="Adriaenssens E.M."/>
            <person name="Foster-Nyarko E."/>
            <person name="Jarju S."/>
            <person name="Secka A."/>
            <person name="Antonio M."/>
            <person name="Oren A."/>
            <person name="Chaudhuri R.R."/>
            <person name="La Ragione R."/>
            <person name="Hildebrand F."/>
            <person name="Pallen M.J."/>
        </authorList>
    </citation>
    <scope>NUCLEOTIDE SEQUENCE</scope>
    <source>
        <strain evidence="3">ChiHjej8B7-3636</strain>
    </source>
</reference>
<gene>
    <name evidence="3" type="ORF">H9800_02835</name>
</gene>
<protein>
    <submittedName>
        <fullName evidence="3">Uncharacterized protein</fullName>
    </submittedName>
</protein>
<evidence type="ECO:0000313" key="4">
    <source>
        <dbReference type="Proteomes" id="UP000824220"/>
    </source>
</evidence>
<organism evidence="3 4">
    <name type="scientific">Candidatus Microbacterium stercoravium</name>
    <dbReference type="NCBI Taxonomy" id="2838697"/>
    <lineage>
        <taxon>Bacteria</taxon>
        <taxon>Bacillati</taxon>
        <taxon>Actinomycetota</taxon>
        <taxon>Actinomycetes</taxon>
        <taxon>Micrococcales</taxon>
        <taxon>Microbacteriaceae</taxon>
        <taxon>Microbacterium</taxon>
    </lineage>
</organism>
<feature type="compositionally biased region" description="Basic and acidic residues" evidence="1">
    <location>
        <begin position="1"/>
        <end position="11"/>
    </location>
</feature>
<comment type="caution">
    <text evidence="3">The sequence shown here is derived from an EMBL/GenBank/DDBJ whole genome shotgun (WGS) entry which is preliminary data.</text>
</comment>
<keyword evidence="2" id="KW-1133">Transmembrane helix</keyword>
<proteinExistence type="predicted"/>
<evidence type="ECO:0000313" key="3">
    <source>
        <dbReference type="EMBL" id="HJA03780.1"/>
    </source>
</evidence>
<dbReference type="EMBL" id="DXAM01000042">
    <property type="protein sequence ID" value="HJA03780.1"/>
    <property type="molecule type" value="Genomic_DNA"/>
</dbReference>